<dbReference type="Proteomes" id="UP000237472">
    <property type="component" value="Unassembled WGS sequence"/>
</dbReference>
<reference evidence="8" key="1">
    <citation type="submission" date="2015-06" db="EMBL/GenBank/DDBJ databases">
        <authorList>
            <person name="Parisi A."/>
            <person name="Chiara M."/>
            <person name="Florio D."/>
            <person name="Miccolupo A."/>
            <person name="Manzari C."/>
            <person name="Mion D."/>
            <person name="Caruso M."/>
            <person name="D'erchia A.M."/>
            <person name="Zanoni R."/>
        </authorList>
    </citation>
    <scope>NUCLEOTIDE SEQUENCE [LARGE SCALE GENOMIC DNA]</scope>
    <source>
        <strain evidence="8">73/13</strain>
    </source>
</reference>
<dbReference type="InterPro" id="IPR001123">
    <property type="entry name" value="LeuE-type"/>
</dbReference>
<accession>A0A2G4R1E2</accession>
<feature type="transmembrane region" description="Helical" evidence="6">
    <location>
        <begin position="12"/>
        <end position="31"/>
    </location>
</feature>
<gene>
    <name evidence="7" type="ORF">AA994_05525</name>
</gene>
<evidence type="ECO:0000256" key="2">
    <source>
        <dbReference type="ARBA" id="ARBA00022475"/>
    </source>
</evidence>
<name>A0A2G4R1E2_9BACT</name>
<sequence>MFRSLMDGVLLGIGVAVPFGPVNLLILSYALSSFKKAFFLGLGALVADVFYLLMLSFGILHFLNQTWFLKILAIFGFCFFTYIAFLTLRKKPENLEIQKAKMDKSYTKSFLKGLFLNLLNPYVIGFWLSFASLSVSNQHPIALTLGLVSFIFIWILALPFFVGKFSHLFKAKVIYYINVFSALIIEYFALNLLYKTFWG</sequence>
<organism evidence="7 8">
    <name type="scientific">Campylobacter vulpis</name>
    <dbReference type="NCBI Taxonomy" id="1655500"/>
    <lineage>
        <taxon>Bacteria</taxon>
        <taxon>Pseudomonadati</taxon>
        <taxon>Campylobacterota</taxon>
        <taxon>Epsilonproteobacteria</taxon>
        <taxon>Campylobacterales</taxon>
        <taxon>Campylobacteraceae</taxon>
        <taxon>Campylobacter</taxon>
    </lineage>
</organism>
<dbReference type="RefSeq" id="WP_180753194.1">
    <property type="nucleotide sequence ID" value="NZ_LDWY01000065.1"/>
</dbReference>
<protein>
    <submittedName>
        <fullName evidence="7">Lysine transporter LysE</fullName>
    </submittedName>
</protein>
<dbReference type="EMBL" id="LDWY01000065">
    <property type="protein sequence ID" value="PHY90358.1"/>
    <property type="molecule type" value="Genomic_DNA"/>
</dbReference>
<keyword evidence="2" id="KW-1003">Cell membrane</keyword>
<keyword evidence="5 6" id="KW-0472">Membrane</keyword>
<comment type="caution">
    <text evidence="7">The sequence shown here is derived from an EMBL/GenBank/DDBJ whole genome shotgun (WGS) entry which is preliminary data.</text>
</comment>
<evidence type="ECO:0000256" key="5">
    <source>
        <dbReference type="ARBA" id="ARBA00023136"/>
    </source>
</evidence>
<keyword evidence="4 6" id="KW-1133">Transmembrane helix</keyword>
<keyword evidence="3 6" id="KW-0812">Transmembrane</keyword>
<evidence type="ECO:0000256" key="6">
    <source>
        <dbReference type="SAM" id="Phobius"/>
    </source>
</evidence>
<feature type="transmembrane region" description="Helical" evidence="6">
    <location>
        <begin position="38"/>
        <end position="61"/>
    </location>
</feature>
<evidence type="ECO:0000256" key="1">
    <source>
        <dbReference type="ARBA" id="ARBA00004651"/>
    </source>
</evidence>
<evidence type="ECO:0000313" key="8">
    <source>
        <dbReference type="Proteomes" id="UP000237472"/>
    </source>
</evidence>
<feature type="transmembrane region" description="Helical" evidence="6">
    <location>
        <begin position="109"/>
        <end position="129"/>
    </location>
</feature>
<evidence type="ECO:0000313" key="7">
    <source>
        <dbReference type="EMBL" id="PHY90358.1"/>
    </source>
</evidence>
<feature type="transmembrane region" description="Helical" evidence="6">
    <location>
        <begin position="173"/>
        <end position="194"/>
    </location>
</feature>
<dbReference type="AlphaFoldDB" id="A0A2G4R1E2"/>
<dbReference type="PANTHER" id="PTHR30086:SF20">
    <property type="entry name" value="ARGININE EXPORTER PROTEIN ARGO-RELATED"/>
    <property type="match status" value="1"/>
</dbReference>
<proteinExistence type="predicted"/>
<comment type="subcellular location">
    <subcellularLocation>
        <location evidence="1">Cell membrane</location>
        <topology evidence="1">Multi-pass membrane protein</topology>
    </subcellularLocation>
</comment>
<evidence type="ECO:0000256" key="3">
    <source>
        <dbReference type="ARBA" id="ARBA00022692"/>
    </source>
</evidence>
<dbReference type="GO" id="GO:0005886">
    <property type="term" value="C:plasma membrane"/>
    <property type="evidence" value="ECO:0007669"/>
    <property type="project" value="UniProtKB-SubCell"/>
</dbReference>
<feature type="transmembrane region" description="Helical" evidence="6">
    <location>
        <begin position="141"/>
        <end position="161"/>
    </location>
</feature>
<dbReference type="PANTHER" id="PTHR30086">
    <property type="entry name" value="ARGININE EXPORTER PROTEIN ARGO"/>
    <property type="match status" value="1"/>
</dbReference>
<dbReference type="GO" id="GO:0015171">
    <property type="term" value="F:amino acid transmembrane transporter activity"/>
    <property type="evidence" value="ECO:0007669"/>
    <property type="project" value="TreeGrafter"/>
</dbReference>
<feature type="transmembrane region" description="Helical" evidence="6">
    <location>
        <begin position="67"/>
        <end position="88"/>
    </location>
</feature>
<evidence type="ECO:0000256" key="4">
    <source>
        <dbReference type="ARBA" id="ARBA00022989"/>
    </source>
</evidence>
<dbReference type="Pfam" id="PF01810">
    <property type="entry name" value="LysE"/>
    <property type="match status" value="1"/>
</dbReference>